<dbReference type="SUPFAM" id="SSF53163">
    <property type="entry name" value="HybD-like"/>
    <property type="match status" value="1"/>
</dbReference>
<protein>
    <submittedName>
        <fullName evidence="1">Sporulation protein YyaC</fullName>
    </submittedName>
</protein>
<comment type="caution">
    <text evidence="1">The sequence shown here is derived from an EMBL/GenBank/DDBJ whole genome shotgun (WGS) entry which is preliminary data.</text>
</comment>
<proteinExistence type="predicted"/>
<dbReference type="Proteomes" id="UP001232245">
    <property type="component" value="Unassembled WGS sequence"/>
</dbReference>
<accession>A0ABT9Z7A2</accession>
<dbReference type="NCBIfam" id="TIGR02841">
    <property type="entry name" value="spore_YyaC"/>
    <property type="match status" value="1"/>
</dbReference>
<evidence type="ECO:0000313" key="2">
    <source>
        <dbReference type="Proteomes" id="UP001232245"/>
    </source>
</evidence>
<reference evidence="1 2" key="1">
    <citation type="submission" date="2023-07" db="EMBL/GenBank/DDBJ databases">
        <title>Genomic Encyclopedia of Type Strains, Phase IV (KMG-IV): sequencing the most valuable type-strain genomes for metagenomic binning, comparative biology and taxonomic classification.</title>
        <authorList>
            <person name="Goeker M."/>
        </authorList>
    </citation>
    <scope>NUCLEOTIDE SEQUENCE [LARGE SCALE GENOMIC DNA]</scope>
    <source>
        <strain evidence="1 2">DSM 17723</strain>
    </source>
</reference>
<evidence type="ECO:0000313" key="1">
    <source>
        <dbReference type="EMBL" id="MDQ0228148.1"/>
    </source>
</evidence>
<name>A0ABT9Z7A2_9BACI</name>
<keyword evidence="2" id="KW-1185">Reference proteome</keyword>
<dbReference type="Pfam" id="PF06866">
    <property type="entry name" value="DUF1256"/>
    <property type="match status" value="1"/>
</dbReference>
<gene>
    <name evidence="1" type="ORF">J2S02_004523</name>
</gene>
<dbReference type="InterPro" id="IPR023430">
    <property type="entry name" value="Pept_HybD-like_dom_sf"/>
</dbReference>
<sequence>MNLKSGLFQSDKKDERVFYEDENASKQLANMMLTCMPRLFIKPIIIVCIGTDRSTGDSLGPLIGFKLKEELEHFHIYGTLEEPVHAVNLEETLTFINEKHHNPFIIAIDACLGRLKSVGYIQVAKGSLKPGAGVNKELPAVGDMHITGIVNVSGFMEFFVLQNTRLHLVMSMADIISKGIIEAEKQYLNKRLSIRRDWLANKNQDSAIQ</sequence>
<dbReference type="InterPro" id="IPR009665">
    <property type="entry name" value="YyaC"/>
</dbReference>
<dbReference type="EMBL" id="JAUSTZ010000015">
    <property type="protein sequence ID" value="MDQ0228148.1"/>
    <property type="molecule type" value="Genomic_DNA"/>
</dbReference>
<organism evidence="1 2">
    <name type="scientific">Metabacillus niabensis</name>
    <dbReference type="NCBI Taxonomy" id="324854"/>
    <lineage>
        <taxon>Bacteria</taxon>
        <taxon>Bacillati</taxon>
        <taxon>Bacillota</taxon>
        <taxon>Bacilli</taxon>
        <taxon>Bacillales</taxon>
        <taxon>Bacillaceae</taxon>
        <taxon>Metabacillus</taxon>
    </lineage>
</organism>
<dbReference type="RefSeq" id="WP_145583905.1">
    <property type="nucleotide sequence ID" value="NZ_CADEPK010000005.1"/>
</dbReference>